<protein>
    <submittedName>
        <fullName evidence="1">Uncharacterized protein</fullName>
    </submittedName>
</protein>
<reference evidence="1 2" key="1">
    <citation type="journal article" date="2019" name="Nat. Med.">
        <title>A library of human gut bacterial isolates paired with longitudinal multiomics data enables mechanistic microbiome research.</title>
        <authorList>
            <person name="Poyet M."/>
            <person name="Groussin M."/>
            <person name="Gibbons S.M."/>
            <person name="Avila-Pacheco J."/>
            <person name="Jiang X."/>
            <person name="Kearney S.M."/>
            <person name="Perrotta A.R."/>
            <person name="Berdy B."/>
            <person name="Zhao S."/>
            <person name="Lieberman T.D."/>
            <person name="Swanson P.K."/>
            <person name="Smith M."/>
            <person name="Roesemann S."/>
            <person name="Alexander J.E."/>
            <person name="Rich S.A."/>
            <person name="Livny J."/>
            <person name="Vlamakis H."/>
            <person name="Clish C."/>
            <person name="Bullock K."/>
            <person name="Deik A."/>
            <person name="Scott J."/>
            <person name="Pierce K.A."/>
            <person name="Xavier R.J."/>
            <person name="Alm E.J."/>
        </authorList>
    </citation>
    <scope>NUCLEOTIDE SEQUENCE [LARGE SCALE GENOMIC DNA]</scope>
    <source>
        <strain evidence="1 2">BIOML-A162</strain>
    </source>
</reference>
<dbReference type="AlphaFoldDB" id="A0A6I0SHS1"/>
<name>A0A6I0SHS1_BACT4</name>
<evidence type="ECO:0000313" key="2">
    <source>
        <dbReference type="Proteomes" id="UP000436858"/>
    </source>
</evidence>
<evidence type="ECO:0000313" key="1">
    <source>
        <dbReference type="EMBL" id="KAB4468175.1"/>
    </source>
</evidence>
<organism evidence="1 2">
    <name type="scientific">Bacteroides thetaiotaomicron</name>
    <dbReference type="NCBI Taxonomy" id="818"/>
    <lineage>
        <taxon>Bacteria</taxon>
        <taxon>Pseudomonadati</taxon>
        <taxon>Bacteroidota</taxon>
        <taxon>Bacteroidia</taxon>
        <taxon>Bacteroidales</taxon>
        <taxon>Bacteroidaceae</taxon>
        <taxon>Bacteroides</taxon>
    </lineage>
</organism>
<accession>A0A6I0SHS1</accession>
<sequence length="114" mass="13170">MMVLLWLGVIPAVQAQTFDKLWKEVEQAEKKSLPKTVIKLTDEIYQKGEKEKNSPQMLKAYAWRMKYREVLNPDSLYAGLKGLEQWVKQTDQPMDRAILHSLIAGIYANYAANN</sequence>
<dbReference type="Proteomes" id="UP000436858">
    <property type="component" value="Unassembled WGS sequence"/>
</dbReference>
<dbReference type="EMBL" id="WCRY01000091">
    <property type="protein sequence ID" value="KAB4468175.1"/>
    <property type="molecule type" value="Genomic_DNA"/>
</dbReference>
<gene>
    <name evidence="1" type="ORF">GAN91_28650</name>
</gene>
<proteinExistence type="predicted"/>
<feature type="non-terminal residue" evidence="1">
    <location>
        <position position="114"/>
    </location>
</feature>
<comment type="caution">
    <text evidence="1">The sequence shown here is derived from an EMBL/GenBank/DDBJ whole genome shotgun (WGS) entry which is preliminary data.</text>
</comment>